<dbReference type="InterPro" id="IPR036291">
    <property type="entry name" value="NAD(P)-bd_dom_sf"/>
</dbReference>
<gene>
    <name evidence="4" type="primary">yfcH</name>
    <name evidence="4" type="ORF">GCM10011416_20050</name>
</gene>
<dbReference type="Pfam" id="PF08338">
    <property type="entry name" value="DUF1731"/>
    <property type="match status" value="1"/>
</dbReference>
<organism evidence="4 5">
    <name type="scientific">Polaribacter pacificus</name>
    <dbReference type="NCBI Taxonomy" id="1775173"/>
    <lineage>
        <taxon>Bacteria</taxon>
        <taxon>Pseudomonadati</taxon>
        <taxon>Bacteroidota</taxon>
        <taxon>Flavobacteriia</taxon>
        <taxon>Flavobacteriales</taxon>
        <taxon>Flavobacteriaceae</taxon>
    </lineage>
</organism>
<name>A0A917MF51_9FLAO</name>
<evidence type="ECO:0000259" key="2">
    <source>
        <dbReference type="Pfam" id="PF01370"/>
    </source>
</evidence>
<dbReference type="PANTHER" id="PTHR11092">
    <property type="entry name" value="SUGAR NUCLEOTIDE EPIMERASE RELATED"/>
    <property type="match status" value="1"/>
</dbReference>
<dbReference type="InterPro" id="IPR001509">
    <property type="entry name" value="Epimerase_deHydtase"/>
</dbReference>
<dbReference type="PANTHER" id="PTHR11092:SF0">
    <property type="entry name" value="EPIMERASE FAMILY PROTEIN SDR39U1"/>
    <property type="match status" value="1"/>
</dbReference>
<dbReference type="NCBIfam" id="TIGR01777">
    <property type="entry name" value="yfcH"/>
    <property type="match status" value="1"/>
</dbReference>
<dbReference type="Proteomes" id="UP000633278">
    <property type="component" value="Unassembled WGS sequence"/>
</dbReference>
<dbReference type="InterPro" id="IPR010099">
    <property type="entry name" value="SDR39U1"/>
</dbReference>
<reference evidence="4" key="1">
    <citation type="journal article" date="2014" name="Int. J. Syst. Evol. Microbiol.">
        <title>Complete genome sequence of Corynebacterium casei LMG S-19264T (=DSM 44701T), isolated from a smear-ripened cheese.</title>
        <authorList>
            <consortium name="US DOE Joint Genome Institute (JGI-PGF)"/>
            <person name="Walter F."/>
            <person name="Albersmeier A."/>
            <person name="Kalinowski J."/>
            <person name="Ruckert C."/>
        </authorList>
    </citation>
    <scope>NUCLEOTIDE SEQUENCE</scope>
    <source>
        <strain evidence="4">CGMCC 1.15763</strain>
    </source>
</reference>
<dbReference type="SUPFAM" id="SSF51735">
    <property type="entry name" value="NAD(P)-binding Rossmann-fold domains"/>
    <property type="match status" value="1"/>
</dbReference>
<proteinExistence type="inferred from homology"/>
<evidence type="ECO:0000256" key="1">
    <source>
        <dbReference type="ARBA" id="ARBA00009353"/>
    </source>
</evidence>
<comment type="similarity">
    <text evidence="1">Belongs to the NAD(P)-dependent epimerase/dehydratase family. SDR39U1 subfamily.</text>
</comment>
<dbReference type="Gene3D" id="3.40.50.720">
    <property type="entry name" value="NAD(P)-binding Rossmann-like Domain"/>
    <property type="match status" value="1"/>
</dbReference>
<dbReference type="AlphaFoldDB" id="A0A917MF51"/>
<sequence>MSKILVTGGTGLVGQQLISLLHKQKHEVAILTRNPKKTNEYLWDLHKNLVDDKAFENIDYIIHLAGAGVADKRWTKKRKEEILNSRVSSTQLLYQKITSLKIPLKGFICASATGYYGASTSETIFSETDKPAHDFLGSVCDAWEQTALSFQQIDIPVTILRTGIVLTEKGGALQKIKTPVISPLGSGKQYLPWIHIDDLINLYHKAITDHDFTGIYNAVAPEHQTNYSFSKQVALTFKKPFLGIGVPSFLLKLILGEMSQILLEGSRISSKKLKTKNYTFTYPNLNKALESFVKTTQA</sequence>
<evidence type="ECO:0000313" key="5">
    <source>
        <dbReference type="Proteomes" id="UP000633278"/>
    </source>
</evidence>
<evidence type="ECO:0000313" key="4">
    <source>
        <dbReference type="EMBL" id="GGH01332.1"/>
    </source>
</evidence>
<keyword evidence="5" id="KW-1185">Reference proteome</keyword>
<dbReference type="EMBL" id="BMJW01000002">
    <property type="protein sequence ID" value="GGH01332.1"/>
    <property type="molecule type" value="Genomic_DNA"/>
</dbReference>
<dbReference type="Pfam" id="PF01370">
    <property type="entry name" value="Epimerase"/>
    <property type="match status" value="1"/>
</dbReference>
<evidence type="ECO:0000259" key="3">
    <source>
        <dbReference type="Pfam" id="PF08338"/>
    </source>
</evidence>
<comment type="caution">
    <text evidence="4">The sequence shown here is derived from an EMBL/GenBank/DDBJ whole genome shotgun (WGS) entry which is preliminary data.</text>
</comment>
<protein>
    <submittedName>
        <fullName evidence="4">Epimerase</fullName>
    </submittedName>
</protein>
<reference evidence="4" key="2">
    <citation type="submission" date="2020-09" db="EMBL/GenBank/DDBJ databases">
        <authorList>
            <person name="Sun Q."/>
            <person name="Zhou Y."/>
        </authorList>
    </citation>
    <scope>NUCLEOTIDE SEQUENCE</scope>
    <source>
        <strain evidence="4">CGMCC 1.15763</strain>
    </source>
</reference>
<accession>A0A917MF51</accession>
<feature type="domain" description="DUF1731" evidence="3">
    <location>
        <begin position="246"/>
        <end position="290"/>
    </location>
</feature>
<feature type="domain" description="NAD-dependent epimerase/dehydratase" evidence="2">
    <location>
        <begin position="4"/>
        <end position="217"/>
    </location>
</feature>
<dbReference type="InterPro" id="IPR013549">
    <property type="entry name" value="DUF1731"/>
</dbReference>
<dbReference type="RefSeq" id="WP_188599188.1">
    <property type="nucleotide sequence ID" value="NZ_BMJW01000002.1"/>
</dbReference>